<comment type="caution">
    <text evidence="2">The sequence shown here is derived from an EMBL/GenBank/DDBJ whole genome shotgun (WGS) entry which is preliminary data.</text>
</comment>
<reference evidence="2 3" key="1">
    <citation type="submission" date="2017-03" db="EMBL/GenBank/DDBJ databases">
        <title>Genome sequence of Sphingomonas dokdonensis DSM 21029.</title>
        <authorList>
            <person name="Poehlein A."/>
            <person name="Wuebbeler J.H."/>
            <person name="Steinbuechel A."/>
            <person name="Daniel R."/>
        </authorList>
    </citation>
    <scope>NUCLEOTIDE SEQUENCE [LARGE SCALE GENOMIC DNA]</scope>
    <source>
        <strain evidence="2 3">DSM 21029</strain>
    </source>
</reference>
<dbReference type="RefSeq" id="WP_088368305.1">
    <property type="nucleotide sequence ID" value="NZ_NBBI01000008.1"/>
</dbReference>
<accession>A0A245ZDT1</accession>
<keyword evidence="3" id="KW-1185">Reference proteome</keyword>
<evidence type="ECO:0000313" key="3">
    <source>
        <dbReference type="Proteomes" id="UP000197290"/>
    </source>
</evidence>
<protein>
    <submittedName>
        <fullName evidence="2">Uncharacterized protein</fullName>
    </submittedName>
</protein>
<dbReference type="EMBL" id="NBBI01000008">
    <property type="protein sequence ID" value="OWK27894.1"/>
    <property type="molecule type" value="Genomic_DNA"/>
</dbReference>
<name>A0A245ZDT1_9SPHN</name>
<feature type="compositionally biased region" description="Basic residues" evidence="1">
    <location>
        <begin position="52"/>
        <end position="63"/>
    </location>
</feature>
<evidence type="ECO:0000256" key="1">
    <source>
        <dbReference type="SAM" id="MobiDB-lite"/>
    </source>
</evidence>
<sequence>MAEERCTSVNAAASVADAIATLDALSRTRALTHDESLRLERLLNRQNASAPAKRRPRIGRRPRPVPPSIEERVRTTLASMRADFMAPRAIYLAPDDLVAATELGFREAIDGVPIRPTRGRARSCIYSKQGVARSLGQRGAGAVPYPFIASSSPTGAKRIIP</sequence>
<organism evidence="2 3">
    <name type="scientific">Sphingomonas dokdonensis</name>
    <dbReference type="NCBI Taxonomy" id="344880"/>
    <lineage>
        <taxon>Bacteria</taxon>
        <taxon>Pseudomonadati</taxon>
        <taxon>Pseudomonadota</taxon>
        <taxon>Alphaproteobacteria</taxon>
        <taxon>Sphingomonadales</taxon>
        <taxon>Sphingomonadaceae</taxon>
        <taxon>Sphingomonas</taxon>
    </lineage>
</organism>
<proteinExistence type="predicted"/>
<dbReference type="Proteomes" id="UP000197290">
    <property type="component" value="Unassembled WGS sequence"/>
</dbReference>
<evidence type="ECO:0000313" key="2">
    <source>
        <dbReference type="EMBL" id="OWK27894.1"/>
    </source>
</evidence>
<dbReference type="OrthoDB" id="9967156at2"/>
<feature type="region of interest" description="Disordered" evidence="1">
    <location>
        <begin position="42"/>
        <end position="67"/>
    </location>
</feature>
<dbReference type="AlphaFoldDB" id="A0A245ZDT1"/>
<gene>
    <name evidence="2" type="ORF">SPDO_29770</name>
</gene>